<dbReference type="AlphaFoldDB" id="A0A917X4N3"/>
<evidence type="ECO:0000256" key="1">
    <source>
        <dbReference type="ARBA" id="ARBA00004651"/>
    </source>
</evidence>
<comment type="subcellular location">
    <subcellularLocation>
        <location evidence="1">Cell membrane</location>
        <topology evidence="1">Multi-pass membrane protein</topology>
    </subcellularLocation>
</comment>
<name>A0A917X4N3_9ACTN</name>
<evidence type="ECO:0000256" key="2">
    <source>
        <dbReference type="ARBA" id="ARBA00022475"/>
    </source>
</evidence>
<comment type="caution">
    <text evidence="8">The sequence shown here is derived from an EMBL/GenBank/DDBJ whole genome shotgun (WGS) entry which is preliminary data.</text>
</comment>
<feature type="transmembrane region" description="Helical" evidence="6">
    <location>
        <begin position="445"/>
        <end position="466"/>
    </location>
</feature>
<dbReference type="InterPro" id="IPR038766">
    <property type="entry name" value="Membrane_comp_ABC_pdt"/>
</dbReference>
<feature type="transmembrane region" description="Helical" evidence="6">
    <location>
        <begin position="20"/>
        <end position="41"/>
    </location>
</feature>
<proteinExistence type="predicted"/>
<feature type="transmembrane region" description="Helical" evidence="6">
    <location>
        <begin position="781"/>
        <end position="809"/>
    </location>
</feature>
<evidence type="ECO:0000259" key="7">
    <source>
        <dbReference type="Pfam" id="PF02687"/>
    </source>
</evidence>
<evidence type="ECO:0000256" key="4">
    <source>
        <dbReference type="ARBA" id="ARBA00022989"/>
    </source>
</evidence>
<feature type="transmembrane region" description="Helical" evidence="6">
    <location>
        <begin position="367"/>
        <end position="393"/>
    </location>
</feature>
<dbReference type="InterPro" id="IPR003838">
    <property type="entry name" value="ABC3_permease_C"/>
</dbReference>
<dbReference type="PANTHER" id="PTHR30287:SF2">
    <property type="entry name" value="BLL1001 PROTEIN"/>
    <property type="match status" value="1"/>
</dbReference>
<accession>A0A917X4N3</accession>
<feature type="transmembrane region" description="Helical" evidence="6">
    <location>
        <begin position="399"/>
        <end position="424"/>
    </location>
</feature>
<evidence type="ECO:0000313" key="8">
    <source>
        <dbReference type="EMBL" id="GGM65677.1"/>
    </source>
</evidence>
<evidence type="ECO:0000256" key="3">
    <source>
        <dbReference type="ARBA" id="ARBA00022692"/>
    </source>
</evidence>
<keyword evidence="5 6" id="KW-0472">Membrane</keyword>
<reference evidence="8" key="2">
    <citation type="submission" date="2020-09" db="EMBL/GenBank/DDBJ databases">
        <authorList>
            <person name="Sun Q."/>
            <person name="Ohkuma M."/>
        </authorList>
    </citation>
    <scope>NUCLEOTIDE SEQUENCE</scope>
    <source>
        <strain evidence="8">JCM 19831</strain>
    </source>
</reference>
<evidence type="ECO:0000256" key="5">
    <source>
        <dbReference type="ARBA" id="ARBA00023136"/>
    </source>
</evidence>
<protein>
    <recommendedName>
        <fullName evidence="7">ABC3 transporter permease C-terminal domain-containing protein</fullName>
    </recommendedName>
</protein>
<feature type="domain" description="ABC3 transporter permease C-terminal" evidence="7">
    <location>
        <begin position="738"/>
        <end position="848"/>
    </location>
</feature>
<dbReference type="PANTHER" id="PTHR30287">
    <property type="entry name" value="MEMBRANE COMPONENT OF PREDICTED ABC SUPERFAMILY METABOLITE UPTAKE TRANSPORTER"/>
    <property type="match status" value="1"/>
</dbReference>
<sequence>MSALHWPSIRGRARADAGPLLLVAAVVAAITLLAGAVPPLLRDTADDAVRDAVATAGAGLTVHALWERDDGPTRGRVRMPRLADDVDDLRTRAASQLGPELRSILQPPIAVVTSPVLNVTDGSVLRKFQLTYLAADDGPDVTWIAGAPPAGTVDDNYEVPYSAPPWTVQVGLSEPDAAALGLRPGDRIQLKDEQKTVKDVRVSGIYRPVDPADPAWRLVPALLGPVAGADGIGTTRFAGLLSRDSLPDARLAFDQDKLVRAVEFAPRPSALTWGQTGAVAEAIVALKATSSSSGVFDDSLRWESHLDGVLRDAEQRVNAASAQASVLLTAVLAATALSLLLAADLLVRRRVPALTAARLRGASLPTLFLELLLESVALAALAGAVGLVVALLLTGGAGLLWALPVVLTAALAAPLLGTLAAARATNDRRVPANRSARRWASRTAALRRFALEGAAVLGAVAALVALRQRGLTTDGLPSGGSALGAFAGALILLRVLPAGTGLALRRALRSRRPLAVFGAARAAETATRALPTLALVTAATLAAFALTVAATAAQGLSDGAWRTVGADARLDLTAEPPPGLPGVYAQISQVRLTADATAVDVRLVVVDAVAYQRLLATTPLPDAAALSQLKSPGSPVPALVRGSLRPGMHLQLPATDDTPAVELVAVGAAPPVGDASTDVVIVDTAALAAAGLPTIPNTVWLTSRVAPPDGADLVLREDVLRERRSAPLTAGLLRLSWTAAVVLLLLALLALALGAAAGAPDRWQTLTRLRTLGLRPRDARWVAVGELLPPVLLAAVGGPLLGALLAWLVAGPLDLRLLTAQDTAPALVLPWWSLAAVAAALPVALAVVVPVESALRRRQRMSEVLRAGER</sequence>
<feature type="transmembrane region" description="Helical" evidence="6">
    <location>
        <begin position="829"/>
        <end position="851"/>
    </location>
</feature>
<reference evidence="8" key="1">
    <citation type="journal article" date="2014" name="Int. J. Syst. Evol. Microbiol.">
        <title>Complete genome sequence of Corynebacterium casei LMG S-19264T (=DSM 44701T), isolated from a smear-ripened cheese.</title>
        <authorList>
            <consortium name="US DOE Joint Genome Institute (JGI-PGF)"/>
            <person name="Walter F."/>
            <person name="Albersmeier A."/>
            <person name="Kalinowski J."/>
            <person name="Ruckert C."/>
        </authorList>
    </citation>
    <scope>NUCLEOTIDE SEQUENCE</scope>
    <source>
        <strain evidence="8">JCM 19831</strain>
    </source>
</reference>
<dbReference type="Pfam" id="PF02687">
    <property type="entry name" value="FtsX"/>
    <property type="match status" value="1"/>
</dbReference>
<gene>
    <name evidence="8" type="ORF">GCM10007977_079080</name>
</gene>
<keyword evidence="9" id="KW-1185">Reference proteome</keyword>
<dbReference type="Proteomes" id="UP000642070">
    <property type="component" value="Unassembled WGS sequence"/>
</dbReference>
<evidence type="ECO:0000313" key="9">
    <source>
        <dbReference type="Proteomes" id="UP000642070"/>
    </source>
</evidence>
<dbReference type="EMBL" id="BMPI01000052">
    <property type="protein sequence ID" value="GGM65677.1"/>
    <property type="molecule type" value="Genomic_DNA"/>
</dbReference>
<keyword evidence="2" id="KW-1003">Cell membrane</keyword>
<dbReference type="RefSeq" id="WP_190255180.1">
    <property type="nucleotide sequence ID" value="NZ_BMPI01000052.1"/>
</dbReference>
<keyword evidence="4 6" id="KW-1133">Transmembrane helix</keyword>
<keyword evidence="3 6" id="KW-0812">Transmembrane</keyword>
<feature type="transmembrane region" description="Helical" evidence="6">
    <location>
        <begin position="326"/>
        <end position="347"/>
    </location>
</feature>
<feature type="transmembrane region" description="Helical" evidence="6">
    <location>
        <begin position="737"/>
        <end position="760"/>
    </location>
</feature>
<feature type="transmembrane region" description="Helical" evidence="6">
    <location>
        <begin position="529"/>
        <end position="553"/>
    </location>
</feature>
<dbReference type="GO" id="GO:0005886">
    <property type="term" value="C:plasma membrane"/>
    <property type="evidence" value="ECO:0007669"/>
    <property type="project" value="UniProtKB-SubCell"/>
</dbReference>
<evidence type="ECO:0000256" key="6">
    <source>
        <dbReference type="SAM" id="Phobius"/>
    </source>
</evidence>
<organism evidence="8 9">
    <name type="scientific">Dactylosporangium sucinum</name>
    <dbReference type="NCBI Taxonomy" id="1424081"/>
    <lineage>
        <taxon>Bacteria</taxon>
        <taxon>Bacillati</taxon>
        <taxon>Actinomycetota</taxon>
        <taxon>Actinomycetes</taxon>
        <taxon>Micromonosporales</taxon>
        <taxon>Micromonosporaceae</taxon>
        <taxon>Dactylosporangium</taxon>
    </lineage>
</organism>
<feature type="transmembrane region" description="Helical" evidence="6">
    <location>
        <begin position="486"/>
        <end position="508"/>
    </location>
</feature>